<evidence type="ECO:0000256" key="4">
    <source>
        <dbReference type="ARBA" id="ARBA00023004"/>
    </source>
</evidence>
<evidence type="ECO:0000259" key="7">
    <source>
        <dbReference type="PROSITE" id="PS51379"/>
    </source>
</evidence>
<dbReference type="InterPro" id="IPR001080">
    <property type="entry name" value="3Fe4S_ferredoxin"/>
</dbReference>
<dbReference type="GO" id="GO:0051536">
    <property type="term" value="F:iron-sulfur cluster binding"/>
    <property type="evidence" value="ECO:0007669"/>
    <property type="project" value="UniProtKB-KW"/>
</dbReference>
<proteinExistence type="predicted"/>
<dbReference type="PRINTS" id="PR00352">
    <property type="entry name" value="3FE4SFRDOXIN"/>
</dbReference>
<evidence type="ECO:0000313" key="9">
    <source>
        <dbReference type="Proteomes" id="UP000295325"/>
    </source>
</evidence>
<keyword evidence="4 6" id="KW-0408">Iron</keyword>
<dbReference type="InterPro" id="IPR017896">
    <property type="entry name" value="4Fe4S_Fe-S-bd"/>
</dbReference>
<comment type="caution">
    <text evidence="8">The sequence shown here is derived from an EMBL/GenBank/DDBJ whole genome shotgun (WGS) entry which is preliminary data.</text>
</comment>
<dbReference type="EMBL" id="SOAZ01000027">
    <property type="protein sequence ID" value="TDT50543.1"/>
    <property type="molecule type" value="Genomic_DNA"/>
</dbReference>
<dbReference type="InterPro" id="IPR051269">
    <property type="entry name" value="Fe-S_cluster_ET"/>
</dbReference>
<sequence length="63" mass="6454">MRAVVSQDTCIGCGLCPSIAPDVFELKDDGKAHVIAEPVPEGAEDAAKEAEASCPVDAIAVQD</sequence>
<accession>A0A4R7KA64</accession>
<dbReference type="OrthoDB" id="9803319at2"/>
<dbReference type="Gene3D" id="3.30.70.20">
    <property type="match status" value="1"/>
</dbReference>
<feature type="domain" description="4Fe-4S ferredoxin-type" evidence="7">
    <location>
        <begin position="1"/>
        <end position="29"/>
    </location>
</feature>
<protein>
    <recommendedName>
        <fullName evidence="6">Ferredoxin</fullName>
    </recommendedName>
</protein>
<dbReference type="GO" id="GO:0005506">
    <property type="term" value="F:iron ion binding"/>
    <property type="evidence" value="ECO:0007669"/>
    <property type="project" value="UniProtKB-UniRule"/>
</dbReference>
<evidence type="ECO:0000313" key="8">
    <source>
        <dbReference type="EMBL" id="TDT50543.1"/>
    </source>
</evidence>
<keyword evidence="2 6" id="KW-0479">Metal-binding</keyword>
<evidence type="ECO:0000256" key="5">
    <source>
        <dbReference type="ARBA" id="ARBA00023014"/>
    </source>
</evidence>
<evidence type="ECO:0000256" key="6">
    <source>
        <dbReference type="RuleBase" id="RU368020"/>
    </source>
</evidence>
<keyword evidence="9" id="KW-1185">Reference proteome</keyword>
<organism evidence="8 9">
    <name type="scientific">Fonticella tunisiensis</name>
    <dbReference type="NCBI Taxonomy" id="1096341"/>
    <lineage>
        <taxon>Bacteria</taxon>
        <taxon>Bacillati</taxon>
        <taxon>Bacillota</taxon>
        <taxon>Clostridia</taxon>
        <taxon>Eubacteriales</taxon>
        <taxon>Clostridiaceae</taxon>
        <taxon>Fonticella</taxon>
    </lineage>
</organism>
<evidence type="ECO:0000256" key="1">
    <source>
        <dbReference type="ARBA" id="ARBA00022448"/>
    </source>
</evidence>
<reference evidence="8 9" key="1">
    <citation type="submission" date="2019-03" db="EMBL/GenBank/DDBJ databases">
        <title>Genomic Encyclopedia of Type Strains, Phase IV (KMG-IV): sequencing the most valuable type-strain genomes for metagenomic binning, comparative biology and taxonomic classification.</title>
        <authorList>
            <person name="Goeker M."/>
        </authorList>
    </citation>
    <scope>NUCLEOTIDE SEQUENCE [LARGE SCALE GENOMIC DNA]</scope>
    <source>
        <strain evidence="8 9">DSM 24455</strain>
    </source>
</reference>
<keyword evidence="3 6" id="KW-0249">Electron transport</keyword>
<name>A0A4R7KA64_9CLOT</name>
<dbReference type="Pfam" id="PF13370">
    <property type="entry name" value="Fer4_13"/>
    <property type="match status" value="1"/>
</dbReference>
<dbReference type="RefSeq" id="WP_133629082.1">
    <property type="nucleotide sequence ID" value="NZ_SOAZ01000027.1"/>
</dbReference>
<comment type="function">
    <text evidence="6">Ferredoxins are iron-sulfur proteins that transfer electrons in a wide variety of metabolic reactions.</text>
</comment>
<dbReference type="Proteomes" id="UP000295325">
    <property type="component" value="Unassembled WGS sequence"/>
</dbReference>
<dbReference type="GO" id="GO:0009055">
    <property type="term" value="F:electron transfer activity"/>
    <property type="evidence" value="ECO:0007669"/>
    <property type="project" value="UniProtKB-UniRule"/>
</dbReference>
<dbReference type="PROSITE" id="PS51379">
    <property type="entry name" value="4FE4S_FER_2"/>
    <property type="match status" value="1"/>
</dbReference>
<keyword evidence="1 6" id="KW-0813">Transport</keyword>
<dbReference type="SUPFAM" id="SSF54862">
    <property type="entry name" value="4Fe-4S ferredoxins"/>
    <property type="match status" value="1"/>
</dbReference>
<dbReference type="AlphaFoldDB" id="A0A4R7KA64"/>
<evidence type="ECO:0000256" key="3">
    <source>
        <dbReference type="ARBA" id="ARBA00022982"/>
    </source>
</evidence>
<gene>
    <name evidence="8" type="ORF">EDD71_1276</name>
</gene>
<keyword evidence="5 6" id="KW-0411">Iron-sulfur</keyword>
<evidence type="ECO:0000256" key="2">
    <source>
        <dbReference type="ARBA" id="ARBA00022723"/>
    </source>
</evidence>
<dbReference type="PANTHER" id="PTHR36923">
    <property type="entry name" value="FERREDOXIN"/>
    <property type="match status" value="1"/>
</dbReference>
<dbReference type="PANTHER" id="PTHR36923:SF3">
    <property type="entry name" value="FERREDOXIN"/>
    <property type="match status" value="1"/>
</dbReference>